<dbReference type="PANTHER" id="PTHR33710:SF62">
    <property type="entry name" value="DUF4283 DOMAIN PROTEIN"/>
    <property type="match status" value="1"/>
</dbReference>
<keyword evidence="1" id="KW-0812">Transmembrane</keyword>
<evidence type="ECO:0000256" key="1">
    <source>
        <dbReference type="SAM" id="Phobius"/>
    </source>
</evidence>
<reference evidence="2" key="1">
    <citation type="submission" date="2020-06" db="EMBL/GenBank/DDBJ databases">
        <authorList>
            <person name="Li T."/>
            <person name="Hu X."/>
            <person name="Zhang T."/>
            <person name="Song X."/>
            <person name="Zhang H."/>
            <person name="Dai N."/>
            <person name="Sheng W."/>
            <person name="Hou X."/>
            <person name="Wei L."/>
        </authorList>
    </citation>
    <scope>NUCLEOTIDE SEQUENCE</scope>
    <source>
        <strain evidence="2">KEN8</strain>
        <tissue evidence="2">Leaf</tissue>
    </source>
</reference>
<proteinExistence type="predicted"/>
<feature type="transmembrane region" description="Helical" evidence="1">
    <location>
        <begin position="89"/>
        <end position="112"/>
    </location>
</feature>
<evidence type="ECO:0000313" key="2">
    <source>
        <dbReference type="EMBL" id="KAL0396284.1"/>
    </source>
</evidence>
<name>A0AAW2SVF8_9LAMI</name>
<protein>
    <recommendedName>
        <fullName evidence="3">Endonuclease/exonuclease/phosphatase domain-containing protein</fullName>
    </recommendedName>
</protein>
<dbReference type="InterPro" id="IPR036691">
    <property type="entry name" value="Endo/exonu/phosph_ase_sf"/>
</dbReference>
<comment type="caution">
    <text evidence="2">The sequence shown here is derived from an EMBL/GenBank/DDBJ whole genome shotgun (WGS) entry which is preliminary data.</text>
</comment>
<accession>A0AAW2SVF8</accession>
<keyword evidence="1" id="KW-1133">Transmembrane helix</keyword>
<evidence type="ECO:0008006" key="3">
    <source>
        <dbReference type="Google" id="ProtNLM"/>
    </source>
</evidence>
<organism evidence="2">
    <name type="scientific">Sesamum calycinum</name>
    <dbReference type="NCBI Taxonomy" id="2727403"/>
    <lineage>
        <taxon>Eukaryota</taxon>
        <taxon>Viridiplantae</taxon>
        <taxon>Streptophyta</taxon>
        <taxon>Embryophyta</taxon>
        <taxon>Tracheophyta</taxon>
        <taxon>Spermatophyta</taxon>
        <taxon>Magnoliopsida</taxon>
        <taxon>eudicotyledons</taxon>
        <taxon>Gunneridae</taxon>
        <taxon>Pentapetalae</taxon>
        <taxon>asterids</taxon>
        <taxon>lamiids</taxon>
        <taxon>Lamiales</taxon>
        <taxon>Pedaliaceae</taxon>
        <taxon>Sesamum</taxon>
    </lineage>
</organism>
<dbReference type="AlphaFoldDB" id="A0AAW2SVF8"/>
<gene>
    <name evidence="2" type="ORF">Scaly_0076800</name>
</gene>
<dbReference type="Gene3D" id="3.60.10.10">
    <property type="entry name" value="Endonuclease/exonuclease/phosphatase"/>
    <property type="match status" value="1"/>
</dbReference>
<dbReference type="EMBL" id="JACGWM010000001">
    <property type="protein sequence ID" value="KAL0396284.1"/>
    <property type="molecule type" value="Genomic_DNA"/>
</dbReference>
<dbReference type="SUPFAM" id="SSF56219">
    <property type="entry name" value="DNase I-like"/>
    <property type="match status" value="1"/>
</dbReference>
<reference evidence="2" key="2">
    <citation type="journal article" date="2024" name="Plant">
        <title>Genomic evolution and insights into agronomic trait innovations of Sesamum species.</title>
        <authorList>
            <person name="Miao H."/>
            <person name="Wang L."/>
            <person name="Qu L."/>
            <person name="Liu H."/>
            <person name="Sun Y."/>
            <person name="Le M."/>
            <person name="Wang Q."/>
            <person name="Wei S."/>
            <person name="Zheng Y."/>
            <person name="Lin W."/>
            <person name="Duan Y."/>
            <person name="Cao H."/>
            <person name="Xiong S."/>
            <person name="Wang X."/>
            <person name="Wei L."/>
            <person name="Li C."/>
            <person name="Ma Q."/>
            <person name="Ju M."/>
            <person name="Zhao R."/>
            <person name="Li G."/>
            <person name="Mu C."/>
            <person name="Tian Q."/>
            <person name="Mei H."/>
            <person name="Zhang T."/>
            <person name="Gao T."/>
            <person name="Zhang H."/>
        </authorList>
    </citation>
    <scope>NUCLEOTIDE SEQUENCE</scope>
    <source>
        <strain evidence="2">KEN8</strain>
    </source>
</reference>
<keyword evidence="1" id="KW-0472">Membrane</keyword>
<sequence length="303" mass="35064">MRNVILEAITPIFNKFQSLVDSDSLLELDPELQPQVQAEEQKIHQNVNITSLESNLQEHTLEDSVISNWLKRNNSIEDNSVKRRKAASLAFILFPLIFLTKFGALLSSVLMFRNPMRALWEELKRLSLNKVPWIVGGDFNTMLHTHENRGGTINNLGSIEDVNDMVLDSRLTDARFEGEPFTWSNKRVSRRVDRTEDKVPSSFRFQHMWIMHPNFHEMVKQPWSAPIQGYRTKPRLLAANEAKKQFDRLPSKANLINLNRQNVALVHALNLESEFWRQKVTANGLKLEKGTQNSFIPQLRRKG</sequence>
<dbReference type="PANTHER" id="PTHR33710">
    <property type="entry name" value="BNAC02G09200D PROTEIN"/>
    <property type="match status" value="1"/>
</dbReference>